<dbReference type="Proteomes" id="UP000030742">
    <property type="component" value="Unassembled WGS sequence"/>
</dbReference>
<evidence type="ECO:0000259" key="2">
    <source>
        <dbReference type="PROSITE" id="PS50157"/>
    </source>
</evidence>
<name>N6TYV5_DENPD</name>
<dbReference type="EMBL" id="KB741156">
    <property type="protein sequence ID" value="ENN73531.1"/>
    <property type="molecule type" value="Genomic_DNA"/>
</dbReference>
<keyword evidence="1" id="KW-0479">Metal-binding</keyword>
<proteinExistence type="predicted"/>
<evidence type="ECO:0000313" key="5">
    <source>
        <dbReference type="Proteomes" id="UP000030742"/>
    </source>
</evidence>
<evidence type="ECO:0000256" key="1">
    <source>
        <dbReference type="PROSITE-ProRule" id="PRU00042"/>
    </source>
</evidence>
<dbReference type="HOGENOM" id="CLU_2087266_0_0_1"/>
<dbReference type="InterPro" id="IPR013087">
    <property type="entry name" value="Znf_C2H2_type"/>
</dbReference>
<evidence type="ECO:0000313" key="3">
    <source>
        <dbReference type="EMBL" id="ENN73531.1"/>
    </source>
</evidence>
<feature type="domain" description="C2H2-type" evidence="2">
    <location>
        <begin position="60"/>
        <end position="87"/>
    </location>
</feature>
<evidence type="ECO:0000313" key="4">
    <source>
        <dbReference type="EMBL" id="ERL89451.1"/>
    </source>
</evidence>
<feature type="non-terminal residue" evidence="3">
    <location>
        <position position="1"/>
    </location>
</feature>
<dbReference type="AlphaFoldDB" id="N6TYV5"/>
<gene>
    <name evidence="4" type="ORF">D910_06818</name>
    <name evidence="3" type="ORF">YQE_09782</name>
</gene>
<keyword evidence="1" id="KW-0862">Zinc</keyword>
<dbReference type="InterPro" id="IPR036236">
    <property type="entry name" value="Znf_C2H2_sf"/>
</dbReference>
<reference evidence="3 5" key="1">
    <citation type="journal article" date="2013" name="Genome Biol.">
        <title>Draft genome of the mountain pine beetle, Dendroctonus ponderosae Hopkins, a major forest pest.</title>
        <authorList>
            <person name="Keeling C.I."/>
            <person name="Yuen M.M."/>
            <person name="Liao N.Y."/>
            <person name="Docking T.R."/>
            <person name="Chan S.K."/>
            <person name="Taylor G.A."/>
            <person name="Palmquist D.L."/>
            <person name="Jackman S.D."/>
            <person name="Nguyen A."/>
            <person name="Li M."/>
            <person name="Henderson H."/>
            <person name="Janes J.K."/>
            <person name="Zhao Y."/>
            <person name="Pandoh P."/>
            <person name="Moore R."/>
            <person name="Sperling F.A."/>
            <person name="Huber D.P."/>
            <person name="Birol I."/>
            <person name="Jones S.J."/>
            <person name="Bohlmann J."/>
        </authorList>
    </citation>
    <scope>NUCLEOTIDE SEQUENCE</scope>
</reference>
<accession>N6TYV5</accession>
<dbReference type="GO" id="GO:0008270">
    <property type="term" value="F:zinc ion binding"/>
    <property type="evidence" value="ECO:0007669"/>
    <property type="project" value="UniProtKB-KW"/>
</dbReference>
<dbReference type="PROSITE" id="PS50157">
    <property type="entry name" value="ZINC_FINGER_C2H2_2"/>
    <property type="match status" value="1"/>
</dbReference>
<keyword evidence="1" id="KW-0863">Zinc-finger</keyword>
<dbReference type="SMART" id="SM00355">
    <property type="entry name" value="ZnF_C2H2"/>
    <property type="match status" value="2"/>
</dbReference>
<dbReference type="SUPFAM" id="SSF57667">
    <property type="entry name" value="beta-beta-alpha zinc fingers"/>
    <property type="match status" value="1"/>
</dbReference>
<protein>
    <recommendedName>
        <fullName evidence="2">C2H2-type domain-containing protein</fullName>
    </recommendedName>
</protein>
<dbReference type="EMBL" id="KB632169">
    <property type="protein sequence ID" value="ERL89451.1"/>
    <property type="molecule type" value="Genomic_DNA"/>
</dbReference>
<sequence length="117" mass="13245">MCPVQSHLQEQVHVAAASEVRVWKSAAVPVPSLRPTVPSEIQLEYPPERVFPAQFASPPVRCPNCGKDYKNKHSLYCHLRFDCGKPNNHGCTLCSYSTKRIHSLKRHMLLRHTQNGT</sequence>
<dbReference type="Gene3D" id="3.30.160.60">
    <property type="entry name" value="Classic Zinc Finger"/>
    <property type="match status" value="1"/>
</dbReference>
<organism evidence="3">
    <name type="scientific">Dendroctonus ponderosae</name>
    <name type="common">Mountain pine beetle</name>
    <dbReference type="NCBI Taxonomy" id="77166"/>
    <lineage>
        <taxon>Eukaryota</taxon>
        <taxon>Metazoa</taxon>
        <taxon>Ecdysozoa</taxon>
        <taxon>Arthropoda</taxon>
        <taxon>Hexapoda</taxon>
        <taxon>Insecta</taxon>
        <taxon>Pterygota</taxon>
        <taxon>Neoptera</taxon>
        <taxon>Endopterygota</taxon>
        <taxon>Coleoptera</taxon>
        <taxon>Polyphaga</taxon>
        <taxon>Cucujiformia</taxon>
        <taxon>Curculionidae</taxon>
        <taxon>Scolytinae</taxon>
        <taxon>Dendroctonus</taxon>
    </lineage>
</organism>